<dbReference type="InterPro" id="IPR053006">
    <property type="entry name" value="Meiosis_regulatory"/>
</dbReference>
<feature type="compositionally biased region" description="Pro residues" evidence="1">
    <location>
        <begin position="297"/>
        <end position="307"/>
    </location>
</feature>
<evidence type="ECO:0000313" key="3">
    <source>
        <dbReference type="EMBL" id="PWY75181.1"/>
    </source>
</evidence>
<dbReference type="PANTHER" id="PTHR28094:SF2">
    <property type="entry name" value="BACTERIOPHAGE T5 ORF172 DNA-BINDING DOMAIN-CONTAINING PROTEIN"/>
    <property type="match status" value="1"/>
</dbReference>
<evidence type="ECO:0000259" key="2">
    <source>
        <dbReference type="SMART" id="SM00974"/>
    </source>
</evidence>
<dbReference type="PANTHER" id="PTHR28094">
    <property type="entry name" value="MEIOTICALLY UP-REGULATED GENE 113 PROTEIN"/>
    <property type="match status" value="1"/>
</dbReference>
<accession>A0A317VPI7</accession>
<dbReference type="VEuPathDB" id="FungiDB:BO70DRAFT_364258"/>
<feature type="compositionally biased region" description="Low complexity" evidence="1">
    <location>
        <begin position="69"/>
        <end position="80"/>
    </location>
</feature>
<dbReference type="AlphaFoldDB" id="A0A317VPI7"/>
<reference evidence="3 4" key="1">
    <citation type="submission" date="2016-12" db="EMBL/GenBank/DDBJ databases">
        <title>The genomes of Aspergillus section Nigri reveals drivers in fungal speciation.</title>
        <authorList>
            <consortium name="DOE Joint Genome Institute"/>
            <person name="Vesth T.C."/>
            <person name="Nybo J."/>
            <person name="Theobald S."/>
            <person name="Brandl J."/>
            <person name="Frisvad J.C."/>
            <person name="Nielsen K.F."/>
            <person name="Lyhne E.K."/>
            <person name="Kogle M.E."/>
            <person name="Kuo A."/>
            <person name="Riley R."/>
            <person name="Clum A."/>
            <person name="Nolan M."/>
            <person name="Lipzen A."/>
            <person name="Salamov A."/>
            <person name="Henrissat B."/>
            <person name="Wiebenga A."/>
            <person name="De Vries R.P."/>
            <person name="Grigoriev I.V."/>
            <person name="Mortensen U.H."/>
            <person name="Andersen M.R."/>
            <person name="Baker S.E."/>
        </authorList>
    </citation>
    <scope>NUCLEOTIDE SEQUENCE [LARGE SCALE GENOMIC DNA]</scope>
    <source>
        <strain evidence="3 4">CBS 117.55</strain>
    </source>
</reference>
<name>A0A317VPI7_9EURO</name>
<dbReference type="STRING" id="1448321.A0A317VPI7"/>
<dbReference type="RefSeq" id="XP_025397306.1">
    <property type="nucleotide sequence ID" value="XM_025543764.1"/>
</dbReference>
<comment type="caution">
    <text evidence="3">The sequence shown here is derived from an EMBL/GenBank/DDBJ whole genome shotgun (WGS) entry which is preliminary data.</text>
</comment>
<sequence length="407" mass="44415">MPHFANTPEAALVTRTDSLDPATTCRGVTNNGKPCRRPLASPAGPAKQSQLDAAAMFCWQHRDQADSIPTSTNTPTPTYPQSHSQLPPRGSIDTLMEKLGVLDINAAAPSRRHKQKKKTKRTVCCCFEVIEEEDIQPPSRPVAAPQQQQQQQRPSSSSYPSGPQSWIPPNLTPETTSILTSEITKPISDADEPGYIYMFWVTPDDGTSTRGPPPSHVASSLLPPASSPHGPSRDRTVSDALLTARDLNALTTAPSGTSPGTIRLKIGRTSNVTRRMNEWTRQCSHHLTLIRYYPWTPSTPSPSPSPSPARRSGGKTAAGAGAGAGAGHDNTPLMPGRKMPHVHRVERLIHLELADVRIRDLGKCPDCGKEHKEWFEIEADKAALKRVDDCIRRWVRWAESDSPVLGD</sequence>
<dbReference type="EMBL" id="MSFL01000022">
    <property type="protein sequence ID" value="PWY75181.1"/>
    <property type="molecule type" value="Genomic_DNA"/>
</dbReference>
<dbReference type="Proteomes" id="UP000247233">
    <property type="component" value="Unassembled WGS sequence"/>
</dbReference>
<protein>
    <submittedName>
        <fullName evidence="3">DUF1766-domain-containing protein</fullName>
    </submittedName>
</protein>
<feature type="region of interest" description="Disordered" evidence="1">
    <location>
        <begin position="136"/>
        <end position="174"/>
    </location>
</feature>
<dbReference type="OrthoDB" id="2417614at2759"/>
<dbReference type="GeneID" id="37066001"/>
<feature type="region of interest" description="Disordered" evidence="1">
    <location>
        <begin position="297"/>
        <end position="336"/>
    </location>
</feature>
<evidence type="ECO:0000313" key="4">
    <source>
        <dbReference type="Proteomes" id="UP000247233"/>
    </source>
</evidence>
<keyword evidence="4" id="KW-1185">Reference proteome</keyword>
<dbReference type="SMART" id="SM00974">
    <property type="entry name" value="T5orf172"/>
    <property type="match status" value="1"/>
</dbReference>
<feature type="region of interest" description="Disordered" evidence="1">
    <location>
        <begin position="206"/>
        <end position="235"/>
    </location>
</feature>
<feature type="region of interest" description="Disordered" evidence="1">
    <location>
        <begin position="66"/>
        <end position="90"/>
    </location>
</feature>
<feature type="compositionally biased region" description="Low complexity" evidence="1">
    <location>
        <begin position="216"/>
        <end position="230"/>
    </location>
</feature>
<evidence type="ECO:0000256" key="1">
    <source>
        <dbReference type="SAM" id="MobiDB-lite"/>
    </source>
</evidence>
<feature type="domain" description="Bacteriophage T5 Orf172 DNA-binding" evidence="2">
    <location>
        <begin position="258"/>
        <end position="387"/>
    </location>
</feature>
<gene>
    <name evidence="3" type="ORF">BO70DRAFT_364258</name>
</gene>
<organism evidence="3 4">
    <name type="scientific">Aspergillus heteromorphus CBS 117.55</name>
    <dbReference type="NCBI Taxonomy" id="1448321"/>
    <lineage>
        <taxon>Eukaryota</taxon>
        <taxon>Fungi</taxon>
        <taxon>Dikarya</taxon>
        <taxon>Ascomycota</taxon>
        <taxon>Pezizomycotina</taxon>
        <taxon>Eurotiomycetes</taxon>
        <taxon>Eurotiomycetidae</taxon>
        <taxon>Eurotiales</taxon>
        <taxon>Aspergillaceae</taxon>
        <taxon>Aspergillus</taxon>
        <taxon>Aspergillus subgen. Circumdati</taxon>
    </lineage>
</organism>
<feature type="compositionally biased region" description="Low complexity" evidence="1">
    <location>
        <begin position="141"/>
        <end position="165"/>
    </location>
</feature>
<dbReference type="Pfam" id="PF10544">
    <property type="entry name" value="T5orf172"/>
    <property type="match status" value="1"/>
</dbReference>
<proteinExistence type="predicted"/>
<dbReference type="InterPro" id="IPR018306">
    <property type="entry name" value="Phage_T5_Orf172_DNA-bd"/>
</dbReference>